<evidence type="ECO:0000313" key="2">
    <source>
        <dbReference type="Proteomes" id="UP000523821"/>
    </source>
</evidence>
<dbReference type="Proteomes" id="UP000523821">
    <property type="component" value="Unassembled WGS sequence"/>
</dbReference>
<organism evidence="1 2">
    <name type="scientific">Prosthecomicrobium pneumaticum</name>
    <dbReference type="NCBI Taxonomy" id="81895"/>
    <lineage>
        <taxon>Bacteria</taxon>
        <taxon>Pseudomonadati</taxon>
        <taxon>Pseudomonadota</taxon>
        <taxon>Alphaproteobacteria</taxon>
        <taxon>Hyphomicrobiales</taxon>
        <taxon>Kaistiaceae</taxon>
        <taxon>Prosthecomicrobium</taxon>
    </lineage>
</organism>
<protein>
    <submittedName>
        <fullName evidence="1">Uncharacterized protein</fullName>
    </submittedName>
</protein>
<dbReference type="AlphaFoldDB" id="A0A7W9L2K3"/>
<reference evidence="1 2" key="1">
    <citation type="submission" date="2020-08" db="EMBL/GenBank/DDBJ databases">
        <title>Genomic Encyclopedia of Type Strains, Phase IV (KMG-IV): sequencing the most valuable type-strain genomes for metagenomic binning, comparative biology and taxonomic classification.</title>
        <authorList>
            <person name="Goeker M."/>
        </authorList>
    </citation>
    <scope>NUCLEOTIDE SEQUENCE [LARGE SCALE GENOMIC DNA]</scope>
    <source>
        <strain evidence="1 2">DSM 16268</strain>
    </source>
</reference>
<dbReference type="EMBL" id="JACHOO010000005">
    <property type="protein sequence ID" value="MBB5753592.1"/>
    <property type="molecule type" value="Genomic_DNA"/>
</dbReference>
<comment type="caution">
    <text evidence="1">The sequence shown here is derived from an EMBL/GenBank/DDBJ whole genome shotgun (WGS) entry which is preliminary data.</text>
</comment>
<keyword evidence="2" id="KW-1185">Reference proteome</keyword>
<sequence length="37" mass="3871">MTAHLFAVSLLIDLVARAAGTTARRVDTTPKAKTTTA</sequence>
<name>A0A7W9L2K3_9HYPH</name>
<gene>
    <name evidence="1" type="ORF">GGQ63_002662</name>
</gene>
<evidence type="ECO:0000313" key="1">
    <source>
        <dbReference type="EMBL" id="MBB5753592.1"/>
    </source>
</evidence>
<proteinExistence type="predicted"/>
<accession>A0A7W9L2K3</accession>